<reference evidence="1 2" key="1">
    <citation type="journal article" date="2019" name="PLoS Biol.">
        <title>Sex chromosomes control vertical transmission of feminizing Wolbachia symbionts in an isopod.</title>
        <authorList>
            <person name="Becking T."/>
            <person name="Chebbi M.A."/>
            <person name="Giraud I."/>
            <person name="Moumen B."/>
            <person name="Laverre T."/>
            <person name="Caubet Y."/>
            <person name="Peccoud J."/>
            <person name="Gilbert C."/>
            <person name="Cordaux R."/>
        </authorList>
    </citation>
    <scope>NUCLEOTIDE SEQUENCE [LARGE SCALE GENOMIC DNA]</scope>
    <source>
        <strain evidence="1">ANa2</strain>
        <tissue evidence="1">Whole body excluding digestive tract and cuticle</tissue>
    </source>
</reference>
<accession>A0A5N5T1J3</accession>
<proteinExistence type="predicted"/>
<dbReference type="Proteomes" id="UP000326759">
    <property type="component" value="Unassembled WGS sequence"/>
</dbReference>
<keyword evidence="2" id="KW-1185">Reference proteome</keyword>
<dbReference type="AlphaFoldDB" id="A0A5N5T1J3"/>
<dbReference type="EMBL" id="SEYY01014334">
    <property type="protein sequence ID" value="KAB7500333.1"/>
    <property type="molecule type" value="Genomic_DNA"/>
</dbReference>
<gene>
    <name evidence="1" type="ORF">Anas_11681</name>
</gene>
<evidence type="ECO:0000313" key="2">
    <source>
        <dbReference type="Proteomes" id="UP000326759"/>
    </source>
</evidence>
<organism evidence="1 2">
    <name type="scientific">Armadillidium nasatum</name>
    <dbReference type="NCBI Taxonomy" id="96803"/>
    <lineage>
        <taxon>Eukaryota</taxon>
        <taxon>Metazoa</taxon>
        <taxon>Ecdysozoa</taxon>
        <taxon>Arthropoda</taxon>
        <taxon>Crustacea</taxon>
        <taxon>Multicrustacea</taxon>
        <taxon>Malacostraca</taxon>
        <taxon>Eumalacostraca</taxon>
        <taxon>Peracarida</taxon>
        <taxon>Isopoda</taxon>
        <taxon>Oniscidea</taxon>
        <taxon>Crinocheta</taxon>
        <taxon>Armadillidiidae</taxon>
        <taxon>Armadillidium</taxon>
    </lineage>
</organism>
<protein>
    <submittedName>
        <fullName evidence="1">Uncharacterized protein</fullName>
    </submittedName>
</protein>
<dbReference type="OrthoDB" id="6341896at2759"/>
<comment type="caution">
    <text evidence="1">The sequence shown here is derived from an EMBL/GenBank/DDBJ whole genome shotgun (WGS) entry which is preliminary data.</text>
</comment>
<name>A0A5N5T1J3_9CRUS</name>
<sequence>MPFIPSGIECNINIEPQYDGVVMLSSDVAFFNDAKPRPDGRKIYHIFEHSGDEHQGETPDKSTKEFDSRKKELFAKASENSIQNIQQILAKNGISMQEWCPSLSSSATQILQANAGHPLSDSCNLESNDTASQYSLALPSVDNQEILTTILTQRMITPIFITDDFDLLLDIHTFKLYKVYQFYINFPAELQSSASKNRLTKRLNKRGIFNIQYEPENFLITLKTHRSAQFILKILRKIDQNVFLLSTTYDLVLNDNDSEETLSNINCFNSL</sequence>
<evidence type="ECO:0000313" key="1">
    <source>
        <dbReference type="EMBL" id="KAB7500333.1"/>
    </source>
</evidence>